<feature type="non-terminal residue" evidence="2">
    <location>
        <position position="196"/>
    </location>
</feature>
<sequence>VLRNTSRVNSAIYKGVSKLTTQISNRYGILGVNGQYFHVISIIRELLETSLQTIQAYRMSLLLPSMLLNRFYVVSLVINCWSPAIIHILLFRRDEARKRFVSLASDCTLDLLSCMGVTMIVVLSYVGQYTPETTDFGVNPWYNDEWAAKALNEFQMVLVVSWSDLASRVIFSLGLLMTTTSMKELLYPVAQHGNRV</sequence>
<proteinExistence type="predicted"/>
<evidence type="ECO:0000256" key="1">
    <source>
        <dbReference type="SAM" id="Phobius"/>
    </source>
</evidence>
<dbReference type="AlphaFoldDB" id="W2M9P3"/>
<keyword evidence="1" id="KW-0812">Transmembrane</keyword>
<accession>W2M9P3</accession>
<name>W2M9P3_PHYNI</name>
<keyword evidence="1" id="KW-1133">Transmembrane helix</keyword>
<dbReference type="EMBL" id="KI696133">
    <property type="protein sequence ID" value="ETM33112.1"/>
    <property type="molecule type" value="Genomic_DNA"/>
</dbReference>
<evidence type="ECO:0000313" key="2">
    <source>
        <dbReference type="EMBL" id="ETM33112.1"/>
    </source>
</evidence>
<reference evidence="2" key="1">
    <citation type="submission" date="2013-11" db="EMBL/GenBank/DDBJ databases">
        <title>The Genome Sequence of Phytophthora parasitica IAC_01/95.</title>
        <authorList>
            <consortium name="The Broad Institute Genomics Platform"/>
            <person name="Russ C."/>
            <person name="Tyler B."/>
            <person name="Panabieres F."/>
            <person name="Shan W."/>
            <person name="Tripathy S."/>
            <person name="Grunwald N."/>
            <person name="Machado M."/>
            <person name="Johnson C.S."/>
            <person name="Arredondo F."/>
            <person name="Hong C."/>
            <person name="Coffey M."/>
            <person name="Young S.K."/>
            <person name="Zeng Q."/>
            <person name="Gargeya S."/>
            <person name="Fitzgerald M."/>
            <person name="Abouelleil A."/>
            <person name="Alvarado L."/>
            <person name="Chapman S.B."/>
            <person name="Gainer-Dewar J."/>
            <person name="Goldberg J."/>
            <person name="Griggs A."/>
            <person name="Gujja S."/>
            <person name="Hansen M."/>
            <person name="Howarth C."/>
            <person name="Imamovic A."/>
            <person name="Ireland A."/>
            <person name="Larimer J."/>
            <person name="McCowan C."/>
            <person name="Murphy C."/>
            <person name="Pearson M."/>
            <person name="Poon T.W."/>
            <person name="Priest M."/>
            <person name="Roberts A."/>
            <person name="Saif S."/>
            <person name="Shea T."/>
            <person name="Sykes S."/>
            <person name="Wortman J."/>
            <person name="Nusbaum C."/>
            <person name="Birren B."/>
        </authorList>
    </citation>
    <scope>NUCLEOTIDE SEQUENCE [LARGE SCALE GENOMIC DNA]</scope>
    <source>
        <strain evidence="2">IAC_01/95</strain>
    </source>
</reference>
<dbReference type="Proteomes" id="UP000054532">
    <property type="component" value="Unassembled WGS sequence"/>
</dbReference>
<protein>
    <submittedName>
        <fullName evidence="2">Uncharacterized protein</fullName>
    </submittedName>
</protein>
<feature type="non-terminal residue" evidence="2">
    <location>
        <position position="1"/>
    </location>
</feature>
<gene>
    <name evidence="2" type="ORF">L914_19614</name>
</gene>
<organism evidence="2">
    <name type="scientific">Phytophthora nicotianae</name>
    <name type="common">Potato buckeye rot agent</name>
    <name type="synonym">Phytophthora parasitica</name>
    <dbReference type="NCBI Taxonomy" id="4792"/>
    <lineage>
        <taxon>Eukaryota</taxon>
        <taxon>Sar</taxon>
        <taxon>Stramenopiles</taxon>
        <taxon>Oomycota</taxon>
        <taxon>Peronosporomycetes</taxon>
        <taxon>Peronosporales</taxon>
        <taxon>Peronosporaceae</taxon>
        <taxon>Phytophthora</taxon>
    </lineage>
</organism>
<keyword evidence="1" id="KW-0472">Membrane</keyword>
<feature type="transmembrane region" description="Helical" evidence="1">
    <location>
        <begin position="71"/>
        <end position="91"/>
    </location>
</feature>